<dbReference type="PRINTS" id="PR00344">
    <property type="entry name" value="BCTRLSENSOR"/>
</dbReference>
<dbReference type="Proteomes" id="UP001501692">
    <property type="component" value="Unassembled WGS sequence"/>
</dbReference>
<dbReference type="Pfam" id="PF07494">
    <property type="entry name" value="Reg_prop"/>
    <property type="match status" value="1"/>
</dbReference>
<comment type="catalytic activity">
    <reaction evidence="1">
        <text>ATP + protein L-histidine = ADP + protein N-phospho-L-histidine.</text>
        <dbReference type="EC" id="2.7.13.3"/>
    </reaction>
</comment>
<dbReference type="InterPro" id="IPR005467">
    <property type="entry name" value="His_kinase_dom"/>
</dbReference>
<keyword evidence="7" id="KW-1133">Transmembrane helix</keyword>
<dbReference type="Pfam" id="PF02518">
    <property type="entry name" value="HATPase_c"/>
    <property type="match status" value="1"/>
</dbReference>
<protein>
    <recommendedName>
        <fullName evidence="2">histidine kinase</fullName>
        <ecNumber evidence="2">2.7.13.3</ecNumber>
    </recommendedName>
</protein>
<feature type="domain" description="Response regulatory" evidence="10">
    <location>
        <begin position="1023"/>
        <end position="1138"/>
    </location>
</feature>
<name>A0ABP9H4V9_9FLAO</name>
<evidence type="ECO:0000259" key="10">
    <source>
        <dbReference type="PROSITE" id="PS50110"/>
    </source>
</evidence>
<keyword evidence="3 6" id="KW-0597">Phosphoprotein</keyword>
<accession>A0ABP9H4V9</accession>
<dbReference type="InterPro" id="IPR018060">
    <property type="entry name" value="HTH_AraC"/>
</dbReference>
<dbReference type="InterPro" id="IPR015943">
    <property type="entry name" value="WD40/YVTN_repeat-like_dom_sf"/>
</dbReference>
<feature type="domain" description="Histidine kinase" evidence="9">
    <location>
        <begin position="790"/>
        <end position="996"/>
    </location>
</feature>
<dbReference type="InterPro" id="IPR036097">
    <property type="entry name" value="HisK_dim/P_sf"/>
</dbReference>
<dbReference type="InterPro" id="IPR003661">
    <property type="entry name" value="HisK_dim/P_dom"/>
</dbReference>
<dbReference type="InterPro" id="IPR009057">
    <property type="entry name" value="Homeodomain-like_sf"/>
</dbReference>
<dbReference type="SUPFAM" id="SSF55874">
    <property type="entry name" value="ATPase domain of HSP90 chaperone/DNA topoisomerase II/histidine kinase"/>
    <property type="match status" value="1"/>
</dbReference>
<dbReference type="SUPFAM" id="SSF63829">
    <property type="entry name" value="Calcium-dependent phosphotriesterase"/>
    <property type="match status" value="1"/>
</dbReference>
<evidence type="ECO:0000313" key="12">
    <source>
        <dbReference type="Proteomes" id="UP001501692"/>
    </source>
</evidence>
<dbReference type="Gene3D" id="3.40.50.2300">
    <property type="match status" value="1"/>
</dbReference>
<dbReference type="InterPro" id="IPR011123">
    <property type="entry name" value="Y_Y_Y"/>
</dbReference>
<dbReference type="Gene3D" id="3.30.565.10">
    <property type="entry name" value="Histidine kinase-like ATPase, C-terminal domain"/>
    <property type="match status" value="1"/>
</dbReference>
<dbReference type="InterPro" id="IPR004358">
    <property type="entry name" value="Sig_transdc_His_kin-like_C"/>
</dbReference>
<gene>
    <name evidence="11" type="ORF">GCM10023315_03600</name>
</gene>
<evidence type="ECO:0000313" key="11">
    <source>
        <dbReference type="EMBL" id="GAA4959260.1"/>
    </source>
</evidence>
<dbReference type="InterPro" id="IPR013783">
    <property type="entry name" value="Ig-like_fold"/>
</dbReference>
<dbReference type="PANTHER" id="PTHR43547:SF2">
    <property type="entry name" value="HYBRID SIGNAL TRANSDUCTION HISTIDINE KINASE C"/>
    <property type="match status" value="1"/>
</dbReference>
<dbReference type="SUPFAM" id="SSF46689">
    <property type="entry name" value="Homeodomain-like"/>
    <property type="match status" value="1"/>
</dbReference>
<feature type="domain" description="HTH araC/xylS-type" evidence="8">
    <location>
        <begin position="1169"/>
        <end position="1267"/>
    </location>
</feature>
<dbReference type="Gene3D" id="1.10.287.130">
    <property type="match status" value="1"/>
</dbReference>
<dbReference type="PROSITE" id="PS50110">
    <property type="entry name" value="RESPONSE_REGULATORY"/>
    <property type="match status" value="1"/>
</dbReference>
<evidence type="ECO:0000259" key="9">
    <source>
        <dbReference type="PROSITE" id="PS50109"/>
    </source>
</evidence>
<reference evidence="12" key="1">
    <citation type="journal article" date="2019" name="Int. J. Syst. Evol. Microbiol.">
        <title>The Global Catalogue of Microorganisms (GCM) 10K type strain sequencing project: providing services to taxonomists for standard genome sequencing and annotation.</title>
        <authorList>
            <consortium name="The Broad Institute Genomics Platform"/>
            <consortium name="The Broad Institute Genome Sequencing Center for Infectious Disease"/>
            <person name="Wu L."/>
            <person name="Ma J."/>
        </authorList>
    </citation>
    <scope>NUCLEOTIDE SEQUENCE [LARGE SCALE GENOMIC DNA]</scope>
    <source>
        <strain evidence="12">JCM 18287</strain>
    </source>
</reference>
<keyword evidence="5" id="KW-0804">Transcription</keyword>
<keyword evidence="12" id="KW-1185">Reference proteome</keyword>
<evidence type="ECO:0000256" key="3">
    <source>
        <dbReference type="ARBA" id="ARBA00022553"/>
    </source>
</evidence>
<dbReference type="SUPFAM" id="SSF47384">
    <property type="entry name" value="Homodimeric domain of signal transducing histidine kinase"/>
    <property type="match status" value="1"/>
</dbReference>
<dbReference type="PROSITE" id="PS50109">
    <property type="entry name" value="HIS_KIN"/>
    <property type="match status" value="1"/>
</dbReference>
<keyword evidence="4" id="KW-0805">Transcription regulation</keyword>
<dbReference type="PANTHER" id="PTHR43547">
    <property type="entry name" value="TWO-COMPONENT HISTIDINE KINASE"/>
    <property type="match status" value="1"/>
</dbReference>
<sequence>MYMIDGLVFEQYNHEHGLSDNYILSFKKDSNDFIWLGTTKGLNILDGKEVKLFKGYQNENNHFKGRFVTSIFEDSKSNVFCGTKKYGLNIYNRLTGQFKNINDELLANAKSKAIKSIIEISNLQYVLLTEQEIIYFNLDENNNITETSILNILLHEKEYTLKLLIYKNEMYLNTNKRLLKVKDNNLSLIYSNKWLKGSKIRNDRFWVMNESNIGYFSENLKHVHWIDYKIIKNTKYNTDYYLDFDIAPGNKEIWIGAKHQLIYLKLKDNTVVSSSQEYETKVEIRGITIDNLQNIFIRTNKKQGLIKVNSRQHQYTYVKLPDGFETEYRHKYTEDNNGNYWISGDTGVFVYDKKTKTYSKFKDGSYKGLPNLKINDQIKDKYGKLWFGTSNGIAHFNPVSNSFNFTGHNLEDYLDSFTHHLQLDQNSNLWYVTNNRLNKIDNANNNHEFFDFKGIDAIFIDSENTLWVTSRNKGLEKYSIKTGGPEFKKKYFISEEFMDYISHQIIDDKFGRLWIVTVNGIYVYDINKENVVFHINKNNLLKNEALYGITPDNRGNFWVSQFLAPSLCISSETFEVIETSPNWMRMEGNTDLFASPIDIEDDGTIFTEGIGGFFVYHPDSLKINNQPTKMVLQEVNLNGTKVLNNFLGLNTLKFEDLNYTENNLDLKLKAVNPEISYFTLYAYRLLGNSNEWQFSKELKTINYSSLKPNNYQLQVKSTNNGSIWSEPLTLATFDILPPWWKTTLAYIIYLILFTAIIYAFYKIQLNKKLAVSEANQLKQLDDFKNKFYQNITHEFRTPLTVIIGMAESLESKVSEMVKRNAQQLLNLVNELLEIGKIESNSANLELSTKDIVAFTKYCMESLESLAKQKDIKLKFSSPPNSILMDFDIDKVQLILNNLLSNAIKFTPKNGSVDVTVKALNEIVEIKVSDSGSGISEDNLERIFDRYFQEKNNKSSTGSGLGLALSRELVRLMNGTIKAENNKKNGACFTVTLPLLNNTLKIQNNQSITVKYKLEDAIENDENVVLVIEDNEDVLTYISSVLEPSYKVYSAPNGKLGFEKALELIPDLIISDVMMPVMDGYEACHLIKSDFRTDHIPVIMLTAKVDHDSKISGLKLGADVYLGKPFNKEELLVHINNLISIRENLKKKYNSENGNLNNTQTPKISNEFLSKISEVLLNNISDDAFGIKEICKEIGVSRTQLHRKLKALTGLSTSKFIREIRLNEGYKLIKNTDLNISEIAYSIGFSDPNYFSKLFTEKFQTPPSRLEK</sequence>
<keyword evidence="7" id="KW-0812">Transmembrane</keyword>
<evidence type="ECO:0000256" key="1">
    <source>
        <dbReference type="ARBA" id="ARBA00000085"/>
    </source>
</evidence>
<dbReference type="SMART" id="SM00342">
    <property type="entry name" value="HTH_ARAC"/>
    <property type="match status" value="1"/>
</dbReference>
<comment type="caution">
    <text evidence="11">The sequence shown here is derived from an EMBL/GenBank/DDBJ whole genome shotgun (WGS) entry which is preliminary data.</text>
</comment>
<evidence type="ECO:0000259" key="8">
    <source>
        <dbReference type="PROSITE" id="PS01124"/>
    </source>
</evidence>
<dbReference type="SUPFAM" id="SSF52172">
    <property type="entry name" value="CheY-like"/>
    <property type="match status" value="1"/>
</dbReference>
<dbReference type="SMART" id="SM00448">
    <property type="entry name" value="REC"/>
    <property type="match status" value="1"/>
</dbReference>
<evidence type="ECO:0000256" key="2">
    <source>
        <dbReference type="ARBA" id="ARBA00012438"/>
    </source>
</evidence>
<keyword evidence="7" id="KW-0472">Membrane</keyword>
<dbReference type="InterPro" id="IPR036890">
    <property type="entry name" value="HATPase_C_sf"/>
</dbReference>
<dbReference type="Gene3D" id="2.130.10.10">
    <property type="entry name" value="YVTN repeat-like/Quinoprotein amine dehydrogenase"/>
    <property type="match status" value="3"/>
</dbReference>
<dbReference type="Gene3D" id="2.60.40.10">
    <property type="entry name" value="Immunoglobulins"/>
    <property type="match status" value="1"/>
</dbReference>
<dbReference type="SMART" id="SM00388">
    <property type="entry name" value="HisKA"/>
    <property type="match status" value="1"/>
</dbReference>
<proteinExistence type="predicted"/>
<dbReference type="Gene3D" id="1.10.10.60">
    <property type="entry name" value="Homeodomain-like"/>
    <property type="match status" value="1"/>
</dbReference>
<dbReference type="InterPro" id="IPR003594">
    <property type="entry name" value="HATPase_dom"/>
</dbReference>
<dbReference type="InterPro" id="IPR001789">
    <property type="entry name" value="Sig_transdc_resp-reg_receiver"/>
</dbReference>
<dbReference type="CDD" id="cd00082">
    <property type="entry name" value="HisKA"/>
    <property type="match status" value="1"/>
</dbReference>
<dbReference type="Pfam" id="PF00512">
    <property type="entry name" value="HisKA"/>
    <property type="match status" value="1"/>
</dbReference>
<dbReference type="InterPro" id="IPR011006">
    <property type="entry name" value="CheY-like_superfamily"/>
</dbReference>
<dbReference type="Pfam" id="PF12833">
    <property type="entry name" value="HTH_18"/>
    <property type="match status" value="1"/>
</dbReference>
<dbReference type="EMBL" id="BAABJK010000002">
    <property type="protein sequence ID" value="GAA4959260.1"/>
    <property type="molecule type" value="Genomic_DNA"/>
</dbReference>
<dbReference type="EC" id="2.7.13.3" evidence="2"/>
<feature type="transmembrane region" description="Helical" evidence="7">
    <location>
        <begin position="739"/>
        <end position="761"/>
    </location>
</feature>
<evidence type="ECO:0000256" key="4">
    <source>
        <dbReference type="ARBA" id="ARBA00023015"/>
    </source>
</evidence>
<evidence type="ECO:0000256" key="5">
    <source>
        <dbReference type="ARBA" id="ARBA00023163"/>
    </source>
</evidence>
<dbReference type="PROSITE" id="PS01124">
    <property type="entry name" value="HTH_ARAC_FAMILY_2"/>
    <property type="match status" value="1"/>
</dbReference>
<dbReference type="Pfam" id="PF07495">
    <property type="entry name" value="Y_Y_Y"/>
    <property type="match status" value="1"/>
</dbReference>
<evidence type="ECO:0000256" key="6">
    <source>
        <dbReference type="PROSITE-ProRule" id="PRU00169"/>
    </source>
</evidence>
<evidence type="ECO:0000256" key="7">
    <source>
        <dbReference type="SAM" id="Phobius"/>
    </source>
</evidence>
<dbReference type="SMART" id="SM00387">
    <property type="entry name" value="HATPase_c"/>
    <property type="match status" value="1"/>
</dbReference>
<organism evidence="11 12">
    <name type="scientific">Algibacter aquimarinus</name>
    <dbReference type="NCBI Taxonomy" id="1136748"/>
    <lineage>
        <taxon>Bacteria</taxon>
        <taxon>Pseudomonadati</taxon>
        <taxon>Bacteroidota</taxon>
        <taxon>Flavobacteriia</taxon>
        <taxon>Flavobacteriales</taxon>
        <taxon>Flavobacteriaceae</taxon>
        <taxon>Algibacter</taxon>
    </lineage>
</organism>
<feature type="modified residue" description="4-aspartylphosphate" evidence="6">
    <location>
        <position position="1071"/>
    </location>
</feature>
<dbReference type="Pfam" id="PF00072">
    <property type="entry name" value="Response_reg"/>
    <property type="match status" value="1"/>
</dbReference>
<dbReference type="InterPro" id="IPR011110">
    <property type="entry name" value="Reg_prop"/>
</dbReference>